<dbReference type="AlphaFoldDB" id="A0A1I6G4Y0"/>
<dbReference type="InterPro" id="IPR027417">
    <property type="entry name" value="P-loop_NTPase"/>
</dbReference>
<dbReference type="InterPro" id="IPR011604">
    <property type="entry name" value="PDDEXK-like_dom_sf"/>
</dbReference>
<dbReference type="InterPro" id="IPR038726">
    <property type="entry name" value="PDDEXK_AddAB-type"/>
</dbReference>
<dbReference type="SUPFAM" id="SSF52980">
    <property type="entry name" value="Restriction endonuclease-like"/>
    <property type="match status" value="1"/>
</dbReference>
<dbReference type="OrthoDB" id="9762792at2"/>
<evidence type="ECO:0000313" key="2">
    <source>
        <dbReference type="EMBL" id="SFR37222.1"/>
    </source>
</evidence>
<dbReference type="EMBL" id="FOYQ01000001">
    <property type="protein sequence ID" value="SFR37222.1"/>
    <property type="molecule type" value="Genomic_DNA"/>
</dbReference>
<dbReference type="Pfam" id="PF12705">
    <property type="entry name" value="PDDEXK_1"/>
    <property type="match status" value="1"/>
</dbReference>
<dbReference type="RefSeq" id="WP_092981534.1">
    <property type="nucleotide sequence ID" value="NZ_FOYQ01000001.1"/>
</dbReference>
<dbReference type="SUPFAM" id="SSF52540">
    <property type="entry name" value="P-loop containing nucleoside triphosphate hydrolases"/>
    <property type="match status" value="1"/>
</dbReference>
<evidence type="ECO:0000313" key="3">
    <source>
        <dbReference type="Proteomes" id="UP000199534"/>
    </source>
</evidence>
<dbReference type="InterPro" id="IPR011335">
    <property type="entry name" value="Restrct_endonuc-II-like"/>
</dbReference>
<gene>
    <name evidence="2" type="ORF">SAMN04490243_1246</name>
</gene>
<dbReference type="Gene3D" id="3.90.320.10">
    <property type="match status" value="1"/>
</dbReference>
<feature type="domain" description="PD-(D/E)XK endonuclease-like" evidence="1">
    <location>
        <begin position="642"/>
        <end position="856"/>
    </location>
</feature>
<protein>
    <submittedName>
        <fullName evidence="2">PD-(D/E)XK nuclease superfamily protein</fullName>
    </submittedName>
</protein>
<organism evidence="2 3">
    <name type="scientific">Robiginitalea myxolifaciens</name>
    <dbReference type="NCBI Taxonomy" id="400055"/>
    <lineage>
        <taxon>Bacteria</taxon>
        <taxon>Pseudomonadati</taxon>
        <taxon>Bacteroidota</taxon>
        <taxon>Flavobacteriia</taxon>
        <taxon>Flavobacteriales</taxon>
        <taxon>Flavobacteriaceae</taxon>
        <taxon>Robiginitalea</taxon>
    </lineage>
</organism>
<keyword evidence="3" id="KW-1185">Reference proteome</keyword>
<accession>A0A1I6G4Y0</accession>
<proteinExistence type="predicted"/>
<dbReference type="STRING" id="400055.SAMN04490243_1246"/>
<dbReference type="Proteomes" id="UP000199534">
    <property type="component" value="Unassembled WGS sequence"/>
</dbReference>
<sequence length="910" mass="103392">MQSFLDSVLDEIPEWESSSDTVVFIVPSKRSGFFLRQKMAARASRTLIAPRVLSIEEFVADIAGLSLLSSTDLLFRLYQSYLDAGPEEKEGFNDFIGWGNTLLQDFNEIDRYLVPAESLFETLAALNEIRHWGEADSLTPLIQRQLEFWKHFWPIYEHFRASLLSEGLAYSGILFREATKKVPAYLEEYQQQQFVFLGFNAMNAAEQFIVREFLSAGRAKIFWDADRSFIEDPIHDAGLFMRQHLKQWPELQGALQGTGNYWESPREIHLVGLPKAVSQAKYCGALIQDLLQSGTPVDRLAVVLADEGLLQPMLHSIPASAGAVNITMGYPISGSSFAQVFQTIFELLLEYRPSGYRTSKLLNLLAEPDIILWLKGEGVRPEQLRNQLLNANFSYTSPDQLIEAGLPSAVANMLLPENPKPKAANIIQHFLELIEALKESFSEKGESLGLAYLHRFFKLFTRLDSLLRTYGFVTDLKGLHNLYKELLAEQQVDFEGEPLKGLQLMGMLESRNLDFDTVILTSVNEGILPAGKSHASFIPYALKKQYEMPTFKEKDAVYTYHFYRLLQRAKKIYICYNTEPEVLEGSEPSRFIQQLRTDPLLSPYVREHAIAPQAPRIQEGKFSIPNSPALLERLKELGERGFSPTALSRLIAEPMVFYTRNVLEIQESDTLESTIAHNTFGTVLHEALEQLYRPYVGDLLQSQHISDMQTKAAGAIETAYQKHYLSHSRIEGRNLIALEVLKQYARLFLQAEMTYIKNHRVRLLAVEEKIKLPFPIPNLDFPVFLKGTVDRIEEVDGQIHIIDYKSGAVTSSQLRVPSWEELINGDKRAKAFQLLCYSWLYARHSECDSLQAANISFKNLSMGRQWVRLAMEKGRDPQRISQSDVIAFEAVLQALLRALFDPEGALVAQP</sequence>
<reference evidence="2 3" key="1">
    <citation type="submission" date="2016-10" db="EMBL/GenBank/DDBJ databases">
        <authorList>
            <person name="de Groot N.N."/>
        </authorList>
    </citation>
    <scope>NUCLEOTIDE SEQUENCE [LARGE SCALE GENOMIC DNA]</scope>
    <source>
        <strain evidence="2 3">DSM 21019</strain>
    </source>
</reference>
<evidence type="ECO:0000259" key="1">
    <source>
        <dbReference type="Pfam" id="PF12705"/>
    </source>
</evidence>
<dbReference type="Gene3D" id="3.40.50.300">
    <property type="entry name" value="P-loop containing nucleotide triphosphate hydrolases"/>
    <property type="match status" value="1"/>
</dbReference>
<name>A0A1I6G4Y0_9FLAO</name>